<name>A0ABP9HIZ2_9ACTN</name>
<dbReference type="PANTHER" id="PTHR30598">
    <property type="entry name" value="NITRATE REDUCTASE PRIVATE CHAPERONE, REDOX ENZYME MATURATION PROTEIN REMP FAMILY"/>
    <property type="match status" value="1"/>
</dbReference>
<keyword evidence="10" id="KW-0408">Iron</keyword>
<keyword evidence="8 13" id="KW-1133">Transmembrane helix</keyword>
<dbReference type="Gene3D" id="1.20.950.20">
    <property type="entry name" value="Transmembrane di-heme cytochromes, Chain C"/>
    <property type="match status" value="1"/>
</dbReference>
<feature type="transmembrane region" description="Helical" evidence="13">
    <location>
        <begin position="141"/>
        <end position="157"/>
    </location>
</feature>
<evidence type="ECO:0000313" key="16">
    <source>
        <dbReference type="Proteomes" id="UP001500610"/>
    </source>
</evidence>
<keyword evidence="12 13" id="KW-0472">Membrane</keyword>
<evidence type="ECO:0000256" key="10">
    <source>
        <dbReference type="ARBA" id="ARBA00023004"/>
    </source>
</evidence>
<evidence type="ECO:0000259" key="14">
    <source>
        <dbReference type="Pfam" id="PF02665"/>
    </source>
</evidence>
<dbReference type="InterPro" id="IPR003816">
    <property type="entry name" value="Nitrate_red_gam"/>
</dbReference>
<sequence length="253" mass="28384">MRHPAARTHRSPPMNVFLWGVLPYAAFALLIAGLIWRHRYDRFGWTTRSSQVYESKLLNIASPVFHYGILFVLAGHLIGLFVPASWTQAIGVSEHAYHLFSLYGGTLAGVLAVAGIGILIYRRRTNAPVFRATTANDKVMYVFLLGALLLGMIAKLSDTSGNGYDYRSTIAPWARSLFTLNPKTELMEGVPVLYHVHAVVGMVLIALVPYTRLVHMFSAPLQYLTRPYVVYRSRDPRQLGPRPDRRGWERAGS</sequence>
<evidence type="ECO:0000256" key="5">
    <source>
        <dbReference type="ARBA" id="ARBA00022692"/>
    </source>
</evidence>
<organism evidence="15 16">
    <name type="scientific">Streptomyces hyderabadensis</name>
    <dbReference type="NCBI Taxonomy" id="598549"/>
    <lineage>
        <taxon>Bacteria</taxon>
        <taxon>Bacillati</taxon>
        <taxon>Actinomycetota</taxon>
        <taxon>Actinomycetes</taxon>
        <taxon>Kitasatosporales</taxon>
        <taxon>Streptomycetaceae</taxon>
        <taxon>Streptomyces</taxon>
    </lineage>
</organism>
<evidence type="ECO:0000256" key="11">
    <source>
        <dbReference type="ARBA" id="ARBA00023063"/>
    </source>
</evidence>
<dbReference type="EMBL" id="BAABIV010000002">
    <property type="protein sequence ID" value="GAA4971997.1"/>
    <property type="molecule type" value="Genomic_DNA"/>
</dbReference>
<keyword evidence="6" id="KW-0479">Metal-binding</keyword>
<evidence type="ECO:0000256" key="3">
    <source>
        <dbReference type="ARBA" id="ARBA00022475"/>
    </source>
</evidence>
<feature type="transmembrane region" description="Helical" evidence="13">
    <location>
        <begin position="16"/>
        <end position="36"/>
    </location>
</feature>
<dbReference type="InterPro" id="IPR036197">
    <property type="entry name" value="NarG-like_sf"/>
</dbReference>
<evidence type="ECO:0000313" key="15">
    <source>
        <dbReference type="EMBL" id="GAA4971997.1"/>
    </source>
</evidence>
<feature type="transmembrane region" description="Helical" evidence="13">
    <location>
        <begin position="192"/>
        <end position="210"/>
    </location>
</feature>
<evidence type="ECO:0000256" key="12">
    <source>
        <dbReference type="ARBA" id="ARBA00023136"/>
    </source>
</evidence>
<dbReference type="InterPro" id="IPR051936">
    <property type="entry name" value="Heme-iron_electron_transfer"/>
</dbReference>
<dbReference type="SUPFAM" id="SSF103501">
    <property type="entry name" value="Respiratory nitrate reductase 1 gamma chain"/>
    <property type="match status" value="1"/>
</dbReference>
<evidence type="ECO:0000256" key="1">
    <source>
        <dbReference type="ARBA" id="ARBA00004651"/>
    </source>
</evidence>
<accession>A0ABP9HIZ2</accession>
<feature type="domain" description="NarG-like" evidence="14">
    <location>
        <begin position="15"/>
        <end position="234"/>
    </location>
</feature>
<keyword evidence="9" id="KW-0560">Oxidoreductase</keyword>
<keyword evidence="5 13" id="KW-0812">Transmembrane</keyword>
<evidence type="ECO:0000256" key="9">
    <source>
        <dbReference type="ARBA" id="ARBA00023002"/>
    </source>
</evidence>
<evidence type="ECO:0000256" key="13">
    <source>
        <dbReference type="SAM" id="Phobius"/>
    </source>
</evidence>
<reference evidence="16" key="1">
    <citation type="journal article" date="2019" name="Int. J. Syst. Evol. Microbiol.">
        <title>The Global Catalogue of Microorganisms (GCM) 10K type strain sequencing project: providing services to taxonomists for standard genome sequencing and annotation.</title>
        <authorList>
            <consortium name="The Broad Institute Genomics Platform"/>
            <consortium name="The Broad Institute Genome Sequencing Center for Infectious Disease"/>
            <person name="Wu L."/>
            <person name="Ma J."/>
        </authorList>
    </citation>
    <scope>NUCLEOTIDE SEQUENCE [LARGE SCALE GENOMIC DNA]</scope>
    <source>
        <strain evidence="16">JCM 17657</strain>
    </source>
</reference>
<dbReference type="NCBIfam" id="TIGR00351">
    <property type="entry name" value="narI"/>
    <property type="match status" value="1"/>
</dbReference>
<comment type="caution">
    <text evidence="15">The sequence shown here is derived from an EMBL/GenBank/DDBJ whole genome shotgun (WGS) entry which is preliminary data.</text>
</comment>
<evidence type="ECO:0000256" key="8">
    <source>
        <dbReference type="ARBA" id="ARBA00022989"/>
    </source>
</evidence>
<feature type="transmembrane region" description="Helical" evidence="13">
    <location>
        <begin position="57"/>
        <end position="82"/>
    </location>
</feature>
<evidence type="ECO:0000256" key="6">
    <source>
        <dbReference type="ARBA" id="ARBA00022723"/>
    </source>
</evidence>
<evidence type="ECO:0000256" key="4">
    <source>
        <dbReference type="ARBA" id="ARBA00022617"/>
    </source>
</evidence>
<keyword evidence="3" id="KW-1003">Cell membrane</keyword>
<keyword evidence="11" id="KW-0534">Nitrate assimilation</keyword>
<keyword evidence="4" id="KW-0349">Heme</keyword>
<evidence type="ECO:0000256" key="7">
    <source>
        <dbReference type="ARBA" id="ARBA00022982"/>
    </source>
</evidence>
<dbReference type="InterPro" id="IPR023234">
    <property type="entry name" value="NarG-like_domain"/>
</dbReference>
<dbReference type="Proteomes" id="UP001500610">
    <property type="component" value="Unassembled WGS sequence"/>
</dbReference>
<feature type="transmembrane region" description="Helical" evidence="13">
    <location>
        <begin position="102"/>
        <end position="121"/>
    </location>
</feature>
<keyword evidence="16" id="KW-1185">Reference proteome</keyword>
<protein>
    <submittedName>
        <fullName evidence="15">Respiratory nitrate reductase subunit gamma</fullName>
    </submittedName>
</protein>
<keyword evidence="2" id="KW-0813">Transport</keyword>
<keyword evidence="7" id="KW-0249">Electron transport</keyword>
<comment type="subcellular location">
    <subcellularLocation>
        <location evidence="1">Cell membrane</location>
        <topology evidence="1">Multi-pass membrane protein</topology>
    </subcellularLocation>
</comment>
<gene>
    <name evidence="15" type="primary">narI</name>
    <name evidence="15" type="ORF">GCM10023257_05300</name>
</gene>
<dbReference type="Pfam" id="PF02665">
    <property type="entry name" value="Nitrate_red_gam"/>
    <property type="match status" value="1"/>
</dbReference>
<evidence type="ECO:0000256" key="2">
    <source>
        <dbReference type="ARBA" id="ARBA00022448"/>
    </source>
</evidence>
<dbReference type="PANTHER" id="PTHR30598:SF3">
    <property type="entry name" value="RESPIRATORY NITRATE REDUCTASE 1 GAMMA CHAIN"/>
    <property type="match status" value="1"/>
</dbReference>
<proteinExistence type="predicted"/>